<dbReference type="EMBL" id="CAAALY010005802">
    <property type="protein sequence ID" value="VEL09226.1"/>
    <property type="molecule type" value="Genomic_DNA"/>
</dbReference>
<dbReference type="AlphaFoldDB" id="A0A3S4ZWZ2"/>
<evidence type="ECO:0000313" key="1">
    <source>
        <dbReference type="EMBL" id="VEL09226.1"/>
    </source>
</evidence>
<organism evidence="1 2">
    <name type="scientific">Protopolystoma xenopodis</name>
    <dbReference type="NCBI Taxonomy" id="117903"/>
    <lineage>
        <taxon>Eukaryota</taxon>
        <taxon>Metazoa</taxon>
        <taxon>Spiralia</taxon>
        <taxon>Lophotrochozoa</taxon>
        <taxon>Platyhelminthes</taxon>
        <taxon>Monogenea</taxon>
        <taxon>Polyopisthocotylea</taxon>
        <taxon>Polystomatidea</taxon>
        <taxon>Polystomatidae</taxon>
        <taxon>Protopolystoma</taxon>
    </lineage>
</organism>
<keyword evidence="2" id="KW-1185">Reference proteome</keyword>
<comment type="caution">
    <text evidence="1">The sequence shown here is derived from an EMBL/GenBank/DDBJ whole genome shotgun (WGS) entry which is preliminary data.</text>
</comment>
<evidence type="ECO:0000313" key="2">
    <source>
        <dbReference type="Proteomes" id="UP000784294"/>
    </source>
</evidence>
<dbReference type="Proteomes" id="UP000784294">
    <property type="component" value="Unassembled WGS sequence"/>
</dbReference>
<accession>A0A3S4ZWZ2</accession>
<protein>
    <submittedName>
        <fullName evidence="1">Uncharacterized protein</fullName>
    </submittedName>
</protein>
<reference evidence="1" key="1">
    <citation type="submission" date="2018-11" db="EMBL/GenBank/DDBJ databases">
        <authorList>
            <consortium name="Pathogen Informatics"/>
        </authorList>
    </citation>
    <scope>NUCLEOTIDE SEQUENCE</scope>
</reference>
<proteinExistence type="predicted"/>
<gene>
    <name evidence="1" type="ORF">PXEA_LOCUS2666</name>
</gene>
<name>A0A3S4ZWZ2_9PLAT</name>
<sequence length="173" mass="17802">MPSNHYASVAATNSLTVGSLLDHGGSGVYGVGRSRGHPATIWDPYLAGGSGPNNGNQALGPVTTISHQQTVAGTYGLGYSTNSSGIGDRLTGLIANVNVASSILAGGGLGGTSIALGSAGAGLMLPFDIFDLQQALPPGGHSRRQLSWRKKIYEFFSAPVTRFYLHVGNPYNE</sequence>